<dbReference type="SUPFAM" id="SSF53474">
    <property type="entry name" value="alpha/beta-Hydrolases"/>
    <property type="match status" value="1"/>
</dbReference>
<dbReference type="Pfam" id="PF00561">
    <property type="entry name" value="Abhydrolase_1"/>
    <property type="match status" value="1"/>
</dbReference>
<name>D8S2C9_SELML</name>
<evidence type="ECO:0000313" key="3">
    <source>
        <dbReference type="Proteomes" id="UP000001514"/>
    </source>
</evidence>
<dbReference type="InterPro" id="IPR052370">
    <property type="entry name" value="Meta-cleavage_hydrolase"/>
</dbReference>
<dbReference type="PANTHER" id="PTHR43139">
    <property type="entry name" value="SI:DKEY-122A22.2"/>
    <property type="match status" value="1"/>
</dbReference>
<organism evidence="3">
    <name type="scientific">Selaginella moellendorffii</name>
    <name type="common">Spikemoss</name>
    <dbReference type="NCBI Taxonomy" id="88036"/>
    <lineage>
        <taxon>Eukaryota</taxon>
        <taxon>Viridiplantae</taxon>
        <taxon>Streptophyta</taxon>
        <taxon>Embryophyta</taxon>
        <taxon>Tracheophyta</taxon>
        <taxon>Lycopodiopsida</taxon>
        <taxon>Selaginellales</taxon>
        <taxon>Selaginellaceae</taxon>
        <taxon>Selaginella</taxon>
    </lineage>
</organism>
<dbReference type="Gramene" id="EFJ21606">
    <property type="protein sequence ID" value="EFJ21606"/>
    <property type="gene ID" value="SELMODRAFT_106963"/>
</dbReference>
<dbReference type="InParanoid" id="D8S2C9"/>
<proteinExistence type="predicted"/>
<dbReference type="AlphaFoldDB" id="D8S2C9"/>
<sequence length="286" mass="31937">MRRCGLQQKQVKIEASNTTLDCWVPSAAKEGRPALLLLHGFVFNALLEWENQLLAFTEKFNVYVPNLLFFGESTTESGERSEIFQAQCMKLMLDELQVLDRVHALGTSYGGMVAFWMAHLYPERIARVVLASSGVAMDHSDSQRMLERFGGGVAHPADVLMPRSVQVARKTMEFATQKKLALVPDCLVEDIIEEVLCYNREHRLELLDGMAIGSVENPPVVPQLVQDVLILWGENDQIFTVDLAHRLQSRHLSDSKLEIIPGAAHAPQVDNPKAFNGLVVKFLSGN</sequence>
<dbReference type="InterPro" id="IPR000073">
    <property type="entry name" value="AB_hydrolase_1"/>
</dbReference>
<dbReference type="PRINTS" id="PR00111">
    <property type="entry name" value="ABHYDROLASE"/>
</dbReference>
<keyword evidence="3" id="KW-1185">Reference proteome</keyword>
<dbReference type="Gene3D" id="3.40.50.1820">
    <property type="entry name" value="alpha/beta hydrolase"/>
    <property type="match status" value="1"/>
</dbReference>
<dbReference type="KEGG" id="smo:SELMODRAFT_106963"/>
<dbReference type="PANTHER" id="PTHR43139:SF52">
    <property type="entry name" value="SI:DKEY-122A22.2"/>
    <property type="match status" value="1"/>
</dbReference>
<protein>
    <recommendedName>
        <fullName evidence="1">AB hydrolase-1 domain-containing protein</fullName>
    </recommendedName>
</protein>
<dbReference type="eggNOG" id="KOG1454">
    <property type="taxonomic scope" value="Eukaryota"/>
</dbReference>
<feature type="domain" description="AB hydrolase-1" evidence="1">
    <location>
        <begin position="33"/>
        <end position="141"/>
    </location>
</feature>
<evidence type="ECO:0000313" key="2">
    <source>
        <dbReference type="EMBL" id="EFJ21606.1"/>
    </source>
</evidence>
<dbReference type="Proteomes" id="UP000001514">
    <property type="component" value="Unassembled WGS sequence"/>
</dbReference>
<dbReference type="HOGENOM" id="CLU_020336_10_1_1"/>
<evidence type="ECO:0000259" key="1">
    <source>
        <dbReference type="Pfam" id="PF00561"/>
    </source>
</evidence>
<dbReference type="OrthoDB" id="6431331at2759"/>
<gene>
    <name evidence="2" type="ORF">SELMODRAFT_106963</name>
</gene>
<accession>D8S2C9</accession>
<dbReference type="STRING" id="88036.D8S2C9"/>
<dbReference type="OMA" id="TIMSCWI"/>
<reference evidence="2 3" key="1">
    <citation type="journal article" date="2011" name="Science">
        <title>The Selaginella genome identifies genetic changes associated with the evolution of vascular plants.</title>
        <authorList>
            <person name="Banks J.A."/>
            <person name="Nishiyama T."/>
            <person name="Hasebe M."/>
            <person name="Bowman J.L."/>
            <person name="Gribskov M."/>
            <person name="dePamphilis C."/>
            <person name="Albert V.A."/>
            <person name="Aono N."/>
            <person name="Aoyama T."/>
            <person name="Ambrose B.A."/>
            <person name="Ashton N.W."/>
            <person name="Axtell M.J."/>
            <person name="Barker E."/>
            <person name="Barker M.S."/>
            <person name="Bennetzen J.L."/>
            <person name="Bonawitz N.D."/>
            <person name="Chapple C."/>
            <person name="Cheng C."/>
            <person name="Correa L.G."/>
            <person name="Dacre M."/>
            <person name="DeBarry J."/>
            <person name="Dreyer I."/>
            <person name="Elias M."/>
            <person name="Engstrom E.M."/>
            <person name="Estelle M."/>
            <person name="Feng L."/>
            <person name="Finet C."/>
            <person name="Floyd S.K."/>
            <person name="Frommer W.B."/>
            <person name="Fujita T."/>
            <person name="Gramzow L."/>
            <person name="Gutensohn M."/>
            <person name="Harholt J."/>
            <person name="Hattori M."/>
            <person name="Heyl A."/>
            <person name="Hirai T."/>
            <person name="Hiwatashi Y."/>
            <person name="Ishikawa M."/>
            <person name="Iwata M."/>
            <person name="Karol K.G."/>
            <person name="Koehler B."/>
            <person name="Kolukisaoglu U."/>
            <person name="Kubo M."/>
            <person name="Kurata T."/>
            <person name="Lalonde S."/>
            <person name="Li K."/>
            <person name="Li Y."/>
            <person name="Litt A."/>
            <person name="Lyons E."/>
            <person name="Manning G."/>
            <person name="Maruyama T."/>
            <person name="Michael T.P."/>
            <person name="Mikami K."/>
            <person name="Miyazaki S."/>
            <person name="Morinaga S."/>
            <person name="Murata T."/>
            <person name="Mueller-Roeber B."/>
            <person name="Nelson D.R."/>
            <person name="Obara M."/>
            <person name="Oguri Y."/>
            <person name="Olmstead R.G."/>
            <person name="Onodera N."/>
            <person name="Petersen B.L."/>
            <person name="Pils B."/>
            <person name="Prigge M."/>
            <person name="Rensing S.A."/>
            <person name="Riano-Pachon D.M."/>
            <person name="Roberts A.W."/>
            <person name="Sato Y."/>
            <person name="Scheller H.V."/>
            <person name="Schulz B."/>
            <person name="Schulz C."/>
            <person name="Shakirov E.V."/>
            <person name="Shibagaki N."/>
            <person name="Shinohara N."/>
            <person name="Shippen D.E."/>
            <person name="Soerensen I."/>
            <person name="Sotooka R."/>
            <person name="Sugimoto N."/>
            <person name="Sugita M."/>
            <person name="Sumikawa N."/>
            <person name="Tanurdzic M."/>
            <person name="Theissen G."/>
            <person name="Ulvskov P."/>
            <person name="Wakazuki S."/>
            <person name="Weng J.K."/>
            <person name="Willats W.W."/>
            <person name="Wipf D."/>
            <person name="Wolf P.G."/>
            <person name="Yang L."/>
            <person name="Zimmer A.D."/>
            <person name="Zhu Q."/>
            <person name="Mitros T."/>
            <person name="Hellsten U."/>
            <person name="Loque D."/>
            <person name="Otillar R."/>
            <person name="Salamov A."/>
            <person name="Schmutz J."/>
            <person name="Shapiro H."/>
            <person name="Lindquist E."/>
            <person name="Lucas S."/>
            <person name="Rokhsar D."/>
            <person name="Grigoriev I.V."/>
        </authorList>
    </citation>
    <scope>NUCLEOTIDE SEQUENCE [LARGE SCALE GENOMIC DNA]</scope>
</reference>
<dbReference type="EMBL" id="GL377599">
    <property type="protein sequence ID" value="EFJ21606.1"/>
    <property type="molecule type" value="Genomic_DNA"/>
</dbReference>
<dbReference type="InterPro" id="IPR029058">
    <property type="entry name" value="AB_hydrolase_fold"/>
</dbReference>